<keyword evidence="5" id="KW-0694">RNA-binding</keyword>
<dbReference type="GO" id="GO:0005840">
    <property type="term" value="C:ribosome"/>
    <property type="evidence" value="ECO:0007669"/>
    <property type="project" value="UniProtKB-KW"/>
</dbReference>
<gene>
    <name evidence="5" type="primary">rplE</name>
    <name evidence="9" type="ORF">A2165_01160</name>
</gene>
<dbReference type="AlphaFoldDB" id="A0A1F5FX69"/>
<evidence type="ECO:0000256" key="2">
    <source>
        <dbReference type="ARBA" id="ARBA00022980"/>
    </source>
</evidence>
<evidence type="ECO:0000313" key="10">
    <source>
        <dbReference type="Proteomes" id="UP000179252"/>
    </source>
</evidence>
<comment type="caution">
    <text evidence="9">The sequence shown here is derived from an EMBL/GenBank/DDBJ whole genome shotgun (WGS) entry which is preliminary data.</text>
</comment>
<dbReference type="HAMAP" id="MF_01333_B">
    <property type="entry name" value="Ribosomal_uL5_B"/>
    <property type="match status" value="1"/>
</dbReference>
<evidence type="ECO:0000256" key="3">
    <source>
        <dbReference type="ARBA" id="ARBA00023274"/>
    </source>
</evidence>
<dbReference type="NCBIfam" id="NF000585">
    <property type="entry name" value="PRK00010.1"/>
    <property type="match status" value="1"/>
</dbReference>
<evidence type="ECO:0000256" key="1">
    <source>
        <dbReference type="ARBA" id="ARBA00008553"/>
    </source>
</evidence>
<proteinExistence type="inferred from homology"/>
<evidence type="ECO:0000259" key="8">
    <source>
        <dbReference type="Pfam" id="PF00673"/>
    </source>
</evidence>
<reference evidence="9 10" key="1">
    <citation type="journal article" date="2016" name="Nat. Commun.">
        <title>Thousands of microbial genomes shed light on interconnected biogeochemical processes in an aquifer system.</title>
        <authorList>
            <person name="Anantharaman K."/>
            <person name="Brown C.T."/>
            <person name="Hug L.A."/>
            <person name="Sharon I."/>
            <person name="Castelle C.J."/>
            <person name="Probst A.J."/>
            <person name="Thomas B.C."/>
            <person name="Singh A."/>
            <person name="Wilkins M.J."/>
            <person name="Karaoz U."/>
            <person name="Brodie E.L."/>
            <person name="Williams K.H."/>
            <person name="Hubbard S.S."/>
            <person name="Banfield J.F."/>
        </authorList>
    </citation>
    <scope>NUCLEOTIDE SEQUENCE [LARGE SCALE GENOMIC DNA]</scope>
</reference>
<dbReference type="GO" id="GO:0003735">
    <property type="term" value="F:structural constituent of ribosome"/>
    <property type="evidence" value="ECO:0007669"/>
    <property type="project" value="InterPro"/>
</dbReference>
<evidence type="ECO:0000313" key="9">
    <source>
        <dbReference type="EMBL" id="OGD84199.1"/>
    </source>
</evidence>
<name>A0A1F5FX69_9BACT</name>
<dbReference type="PIRSF" id="PIRSF002161">
    <property type="entry name" value="Ribosomal_L5"/>
    <property type="match status" value="1"/>
</dbReference>
<dbReference type="Gene3D" id="3.30.1440.10">
    <property type="match status" value="1"/>
</dbReference>
<dbReference type="GO" id="GO:0019843">
    <property type="term" value="F:rRNA binding"/>
    <property type="evidence" value="ECO:0007669"/>
    <property type="project" value="UniProtKB-UniRule"/>
</dbReference>
<comment type="subunit">
    <text evidence="5">Part of the 50S ribosomal subunit; part of the 5S rRNA/L5/L18/L25 subcomplex. Contacts the 5S rRNA and the P site tRNA. Forms a bridge to the 30S subunit in the 70S ribosome.</text>
</comment>
<evidence type="ECO:0000256" key="6">
    <source>
        <dbReference type="RuleBase" id="RU003930"/>
    </source>
</evidence>
<evidence type="ECO:0000259" key="7">
    <source>
        <dbReference type="Pfam" id="PF00281"/>
    </source>
</evidence>
<dbReference type="FunFam" id="3.30.1440.10:FF:000001">
    <property type="entry name" value="50S ribosomal protein L5"/>
    <property type="match status" value="1"/>
</dbReference>
<dbReference type="Pfam" id="PF00673">
    <property type="entry name" value="Ribosomal_L5_C"/>
    <property type="match status" value="1"/>
</dbReference>
<dbReference type="Pfam" id="PF00281">
    <property type="entry name" value="Ribosomal_L5"/>
    <property type="match status" value="1"/>
</dbReference>
<protein>
    <recommendedName>
        <fullName evidence="4 5">Large ribosomal subunit protein uL5</fullName>
    </recommendedName>
</protein>
<keyword evidence="3 5" id="KW-0687">Ribonucleoprotein</keyword>
<dbReference type="Proteomes" id="UP000179252">
    <property type="component" value="Unassembled WGS sequence"/>
</dbReference>
<dbReference type="InterPro" id="IPR002132">
    <property type="entry name" value="Ribosomal_uL5"/>
</dbReference>
<keyword evidence="5" id="KW-0820">tRNA-binding</keyword>
<dbReference type="GO" id="GO:1990904">
    <property type="term" value="C:ribonucleoprotein complex"/>
    <property type="evidence" value="ECO:0007669"/>
    <property type="project" value="UniProtKB-KW"/>
</dbReference>
<dbReference type="InterPro" id="IPR031310">
    <property type="entry name" value="Ribosomal_uL5_N"/>
</dbReference>
<evidence type="ECO:0000256" key="4">
    <source>
        <dbReference type="ARBA" id="ARBA00035245"/>
    </source>
</evidence>
<comment type="function">
    <text evidence="5">This is 1 of the proteins that bind and probably mediate the attachment of the 5S RNA into the large ribosomal subunit, where it forms part of the central protuberance. In the 70S ribosome it contacts protein S13 of the 30S subunit (bridge B1b), connecting the 2 subunits; this bridge is implicated in subunit movement. Contacts the P site tRNA; the 5S rRNA and some of its associated proteins might help stabilize positioning of ribosome-bound tRNAs.</text>
</comment>
<comment type="similarity">
    <text evidence="1 5 6">Belongs to the universal ribosomal protein uL5 family.</text>
</comment>
<dbReference type="InterPro" id="IPR031309">
    <property type="entry name" value="Ribosomal_uL5_C"/>
</dbReference>
<dbReference type="EMBL" id="MFAU01000028">
    <property type="protein sequence ID" value="OGD84199.1"/>
    <property type="molecule type" value="Genomic_DNA"/>
</dbReference>
<feature type="domain" description="Large ribosomal subunit protein uL5 C-terminal" evidence="8">
    <location>
        <begin position="85"/>
        <end position="177"/>
    </location>
</feature>
<dbReference type="SUPFAM" id="SSF55282">
    <property type="entry name" value="RL5-like"/>
    <property type="match status" value="1"/>
</dbReference>
<dbReference type="GO" id="GO:0006412">
    <property type="term" value="P:translation"/>
    <property type="evidence" value="ECO:0007669"/>
    <property type="project" value="UniProtKB-UniRule"/>
</dbReference>
<evidence type="ECO:0000256" key="5">
    <source>
        <dbReference type="HAMAP-Rule" id="MF_01333"/>
    </source>
</evidence>
<dbReference type="InterPro" id="IPR020930">
    <property type="entry name" value="Ribosomal_uL5_bac-type"/>
</dbReference>
<dbReference type="InterPro" id="IPR022803">
    <property type="entry name" value="Ribosomal_uL5_dom_sf"/>
</dbReference>
<accession>A0A1F5FX69</accession>
<keyword evidence="5" id="KW-0699">rRNA-binding</keyword>
<organism evidence="9 10">
    <name type="scientific">Candidatus Curtissbacteria bacterium RBG_13_40_7</name>
    <dbReference type="NCBI Taxonomy" id="1797706"/>
    <lineage>
        <taxon>Bacteria</taxon>
        <taxon>Candidatus Curtissiibacteriota</taxon>
    </lineage>
</organism>
<feature type="domain" description="Large ribosomal subunit protein uL5 N-terminal" evidence="7">
    <location>
        <begin position="25"/>
        <end position="80"/>
    </location>
</feature>
<keyword evidence="2 5" id="KW-0689">Ribosomal protein</keyword>
<sequence length="179" mass="20254">MNDLFSKYQKEVVAKLKEEFNLKNDLAVPTIDKIAINCGIAEAITNKEVIDQVKSQLASISGQQPHITKAKKAISSFKLKKGDVIGVAVTLRGKRAWHFLEKLISIVMPKMRDFRGLPKSKFDKMGNYSFGFSEQIVFPEIEYSKIDKIRGLSVSIVLKNSSIEKSQRFFELLGIPFKK</sequence>
<dbReference type="PANTHER" id="PTHR11994">
    <property type="entry name" value="60S RIBOSOMAL PROTEIN L11-RELATED"/>
    <property type="match status" value="1"/>
</dbReference>
<dbReference type="GO" id="GO:0000049">
    <property type="term" value="F:tRNA binding"/>
    <property type="evidence" value="ECO:0007669"/>
    <property type="project" value="UniProtKB-UniRule"/>
</dbReference>